<keyword evidence="3" id="KW-1185">Reference proteome</keyword>
<evidence type="ECO:0000313" key="2">
    <source>
        <dbReference type="EMBL" id="KAJ3256627.1"/>
    </source>
</evidence>
<organism evidence="1 3">
    <name type="scientific">Boothiomyces macroporosus</name>
    <dbReference type="NCBI Taxonomy" id="261099"/>
    <lineage>
        <taxon>Eukaryota</taxon>
        <taxon>Fungi</taxon>
        <taxon>Fungi incertae sedis</taxon>
        <taxon>Chytridiomycota</taxon>
        <taxon>Chytridiomycota incertae sedis</taxon>
        <taxon>Chytridiomycetes</taxon>
        <taxon>Rhizophydiales</taxon>
        <taxon>Terramycetaceae</taxon>
        <taxon>Boothiomyces</taxon>
    </lineage>
</organism>
<dbReference type="EMBL" id="JADGKB010000048">
    <property type="protein sequence ID" value="KAJ3256607.1"/>
    <property type="molecule type" value="Genomic_DNA"/>
</dbReference>
<dbReference type="EMBL" id="JADGKB010000048">
    <property type="protein sequence ID" value="KAJ3256627.1"/>
    <property type="molecule type" value="Genomic_DNA"/>
</dbReference>
<protein>
    <submittedName>
        <fullName evidence="1">Uncharacterized protein</fullName>
    </submittedName>
</protein>
<dbReference type="AlphaFoldDB" id="A0AAD5UFZ7"/>
<accession>A0AAD5UFZ7</accession>
<evidence type="ECO:0000313" key="1">
    <source>
        <dbReference type="EMBL" id="KAJ3256607.1"/>
    </source>
</evidence>
<proteinExistence type="predicted"/>
<evidence type="ECO:0000313" key="3">
    <source>
        <dbReference type="Proteomes" id="UP001210925"/>
    </source>
</evidence>
<sequence>MPKVPEYTIFKEEKVDHPLKNAMEGFKGVAKTMGDIFLVPEEGKPDDSLSFEKLGTGISNLASTIKDNLLVGLPTKNTETKGKNSESSLPTPILHTLDKVIEFGNTIGDLLLVKDPKTEKEYHSKIESFVDDLFKSSNNQAFSKVLFATQSILDSFMDSILIKNDDSNSRSSTSESPVRKSLKNFVDYSSNLASYVLVKDNDEAKYEREAQEIFGQIAKSKLAPGTLNELLKEVIAKFDGLARDILNPTSAGALGSSNSEPNVFIKIANLVGDQFSNYVLVPKSNTEKTDASAKYDSASIYKFVSDGVKQLLVEPDVQVHESKPVEQSPKNENIEQINKWIQDYLLNNDSNGEGKSLDTLKESFKHLINDGQKVLEDVLVQSEQMPILKNSEKETPSQIFDDTGSKIADFVLAGRELKGNEKQLSFDYQQLAKTLFSAIQNNLLVDDKEQSKGPEAVSKTPKGIFEGEIGKYLRAYLLNGDNYISADSTESLGSIAQKVVSKSNVLINEVLASQDDALGTTETKKNTFPQEETARRMTTHFLNNDEGDPGSLKITDSIKVEEFVDSMKKWIDSNLLVQPELDSDGKNAASASSNSEWLFENYLAQYLLNNGESKQNLNGNLKESLMRILSNGSKVLDSILVPNVEESPGNEVPVNKDKQSEGFMDLENSPLVKFLNDNLLNNGQEGKSFFNSISSVLGKLETSAPVTKLDKVEESTKTLQQLLNLYNSVDDENTKVELLKLMEREMHKIEETDPANIEKPHDSQSGVLAGSKALFDNILVEPTTKGTESGSWSNLVNQFLVTDELPKKQSYLPIIKDFFKNIIVATGDNSDSSEKV</sequence>
<reference evidence="1" key="1">
    <citation type="submission" date="2020-05" db="EMBL/GenBank/DDBJ databases">
        <title>Phylogenomic resolution of chytrid fungi.</title>
        <authorList>
            <person name="Stajich J.E."/>
            <person name="Amses K."/>
            <person name="Simmons R."/>
            <person name="Seto K."/>
            <person name="Myers J."/>
            <person name="Bonds A."/>
            <person name="Quandt C.A."/>
            <person name="Barry K."/>
            <person name="Liu P."/>
            <person name="Grigoriev I."/>
            <person name="Longcore J.E."/>
            <person name="James T.Y."/>
        </authorList>
    </citation>
    <scope>NUCLEOTIDE SEQUENCE</scope>
    <source>
        <strain evidence="1">PLAUS21</strain>
    </source>
</reference>
<comment type="caution">
    <text evidence="1">The sequence shown here is derived from an EMBL/GenBank/DDBJ whole genome shotgun (WGS) entry which is preliminary data.</text>
</comment>
<gene>
    <name evidence="1" type="ORF">HK103_005241</name>
    <name evidence="2" type="ORF">HK103_005261</name>
</gene>
<dbReference type="Proteomes" id="UP001210925">
    <property type="component" value="Unassembled WGS sequence"/>
</dbReference>
<name>A0AAD5UFZ7_9FUNG</name>